<name>A0A3N0B4E6_9ACTN</name>
<dbReference type="SUPFAM" id="SSF56300">
    <property type="entry name" value="Metallo-dependent phosphatases"/>
    <property type="match status" value="1"/>
</dbReference>
<dbReference type="Gene3D" id="3.90.780.10">
    <property type="entry name" value="5'-Nucleotidase, C-terminal domain"/>
    <property type="match status" value="1"/>
</dbReference>
<accession>A0A3N0B4E6</accession>
<comment type="caution">
    <text evidence="6">The sequence shown here is derived from an EMBL/GenBank/DDBJ whole genome shotgun (WGS) entry which is preliminary data.</text>
</comment>
<keyword evidence="3" id="KW-1133">Transmembrane helix</keyword>
<dbReference type="EMBL" id="QIBX01000001">
    <property type="protein sequence ID" value="RNL41985.1"/>
    <property type="molecule type" value="Genomic_DNA"/>
</dbReference>
<dbReference type="SUPFAM" id="SSF55816">
    <property type="entry name" value="5'-nucleotidase (syn. UDP-sugar hydrolase), C-terminal domain"/>
    <property type="match status" value="1"/>
</dbReference>
<dbReference type="AlphaFoldDB" id="A0A3N0B4E6"/>
<evidence type="ECO:0008006" key="8">
    <source>
        <dbReference type="Google" id="ProtNLM"/>
    </source>
</evidence>
<dbReference type="Proteomes" id="UP000269591">
    <property type="component" value="Unassembled WGS sequence"/>
</dbReference>
<dbReference type="InterPro" id="IPR008334">
    <property type="entry name" value="5'-Nucleotdase_C"/>
</dbReference>
<protein>
    <recommendedName>
        <fullName evidence="8">Bifunctional metallophosphatase/5'-nucleotidase</fullName>
    </recommendedName>
</protein>
<dbReference type="Pfam" id="PF02872">
    <property type="entry name" value="5_nucleotid_C"/>
    <property type="match status" value="1"/>
</dbReference>
<dbReference type="InterPro" id="IPR036907">
    <property type="entry name" value="5'-Nucleotdase_C_sf"/>
</dbReference>
<organism evidence="6 7">
    <name type="scientific">Slackia equolifaciens</name>
    <dbReference type="NCBI Taxonomy" id="498718"/>
    <lineage>
        <taxon>Bacteria</taxon>
        <taxon>Bacillati</taxon>
        <taxon>Actinomycetota</taxon>
        <taxon>Coriobacteriia</taxon>
        <taxon>Eggerthellales</taxon>
        <taxon>Eggerthellaceae</taxon>
        <taxon>Slackia</taxon>
    </lineage>
</organism>
<evidence type="ECO:0000313" key="6">
    <source>
        <dbReference type="EMBL" id="RNL41985.1"/>
    </source>
</evidence>
<sequence length="846" mass="89421">MHGLSVMASGAWGSDIPITRENIDEVTEIPTRLDPLCSYLLGFSTPIEITEEGTYTAQASKSEPGYRFYSIQIPGTDEYYFIENRLTQGFDKGLCGIYSKTGDGTDVTGGLVVWHLDASTWDTCLEDNTVNTPDHQPAYMPVYLESYDAIGERSVMTRDPFRTTGLYSELQRDSTAFTDTLQCFRGTVDDPNERTASGIGVFALDGAQDAADFKMVLADIPDDADAADAATILFTNDVHGAGLDPASEGLTYASVAALKLEARTLAGTSNATLIDAGDAVQGNALATLSKGSIPVDAMGSADYDIAVPGNHEFDYGVGTLKELEDQAADWGIAYLAANADDLTLEDQGPFSRPLFDRPGLAMHRYIAGGKPVTVAFIGIATPETLTKSRPSNFQDEEGNTIVGFCEDETGQALYERVQQSVDAARQSGANYVIAVGHLGNRGVTPRWSSKEVIANTSGIDVLIDGHSHEQENEYVADAQGNDVLLVQTGTQLSSIGKITLRDGGFDVELVTSADYAKKDADVTAALERYQDEFAEILNEEVAKSQVIMPWETEEGLRLATVGETNLGDLAADAYRSAMGADIGLMNAGGLRAPIEAGTLTYGDILSVQPFGNTIVMAQVTGQQLLDALEMGARLHPESCNGLLQVSGLTYQIDPSVPSGVVTDASGAFVRVDGERRVKNVTVGEAPIDPNATYTVASHNFMLVEGGDGMSMFKGCPIISDEGTTDVQTLIDYIQRDLGGEIGEGYLDQNGAGRITIAQASEPDDGHEDDSSDSGDDIAPGGTGDASNTGGEPGGTEPDNHMEGEASNGLAATGDGPALKAACLASAAAFLAVIVIAARRATLSRRR</sequence>
<dbReference type="GO" id="GO:0009166">
    <property type="term" value="P:nucleotide catabolic process"/>
    <property type="evidence" value="ECO:0007669"/>
    <property type="project" value="InterPro"/>
</dbReference>
<evidence type="ECO:0000259" key="5">
    <source>
        <dbReference type="Pfam" id="PF02872"/>
    </source>
</evidence>
<dbReference type="PANTHER" id="PTHR11575">
    <property type="entry name" value="5'-NUCLEOTIDASE-RELATED"/>
    <property type="match status" value="1"/>
</dbReference>
<dbReference type="PRINTS" id="PR01607">
    <property type="entry name" value="APYRASEFAMLY"/>
</dbReference>
<proteinExistence type="predicted"/>
<evidence type="ECO:0000313" key="7">
    <source>
        <dbReference type="Proteomes" id="UP000269591"/>
    </source>
</evidence>
<feature type="domain" description="5'-Nucleotidase C-terminal" evidence="5">
    <location>
        <begin position="559"/>
        <end position="713"/>
    </location>
</feature>
<evidence type="ECO:0000256" key="2">
    <source>
        <dbReference type="SAM" id="MobiDB-lite"/>
    </source>
</evidence>
<dbReference type="PANTHER" id="PTHR11575:SF24">
    <property type="entry name" value="5'-NUCLEOTIDASE"/>
    <property type="match status" value="1"/>
</dbReference>
<dbReference type="InterPro" id="IPR006179">
    <property type="entry name" value="5_nucleotidase/apyrase"/>
</dbReference>
<reference evidence="7" key="1">
    <citation type="submission" date="2018-05" db="EMBL/GenBank/DDBJ databases">
        <title>Genome Sequencing of selected type strains of the family Eggerthellaceae.</title>
        <authorList>
            <person name="Danylec N."/>
            <person name="Stoll D.A."/>
            <person name="Doetsch A."/>
            <person name="Huch M."/>
        </authorList>
    </citation>
    <scope>NUCLEOTIDE SEQUENCE [LARGE SCALE GENOMIC DNA]</scope>
    <source>
        <strain evidence="7">DSM 24851</strain>
    </source>
</reference>
<dbReference type="InterPro" id="IPR029052">
    <property type="entry name" value="Metallo-depent_PP-like"/>
</dbReference>
<keyword evidence="3" id="KW-0812">Transmembrane</keyword>
<feature type="transmembrane region" description="Helical" evidence="3">
    <location>
        <begin position="817"/>
        <end position="837"/>
    </location>
</feature>
<keyword evidence="1" id="KW-0732">Signal</keyword>
<dbReference type="GO" id="GO:0016787">
    <property type="term" value="F:hydrolase activity"/>
    <property type="evidence" value="ECO:0007669"/>
    <property type="project" value="InterPro"/>
</dbReference>
<feature type="compositionally biased region" description="Acidic residues" evidence="2">
    <location>
        <begin position="761"/>
        <end position="775"/>
    </location>
</feature>
<feature type="domain" description="Calcineurin-like phosphoesterase" evidence="4">
    <location>
        <begin position="231"/>
        <end position="469"/>
    </location>
</feature>
<evidence type="ECO:0000256" key="3">
    <source>
        <dbReference type="SAM" id="Phobius"/>
    </source>
</evidence>
<evidence type="ECO:0000256" key="1">
    <source>
        <dbReference type="ARBA" id="ARBA00022729"/>
    </source>
</evidence>
<dbReference type="InterPro" id="IPR004843">
    <property type="entry name" value="Calcineurin-like_PHP"/>
</dbReference>
<dbReference type="Pfam" id="PF00149">
    <property type="entry name" value="Metallophos"/>
    <property type="match status" value="1"/>
</dbReference>
<feature type="region of interest" description="Disordered" evidence="2">
    <location>
        <begin position="760"/>
        <end position="810"/>
    </location>
</feature>
<dbReference type="Gene3D" id="3.60.21.10">
    <property type="match status" value="1"/>
</dbReference>
<keyword evidence="7" id="KW-1185">Reference proteome</keyword>
<evidence type="ECO:0000259" key="4">
    <source>
        <dbReference type="Pfam" id="PF00149"/>
    </source>
</evidence>
<gene>
    <name evidence="6" type="ORF">DMP06_00835</name>
</gene>
<keyword evidence="3" id="KW-0472">Membrane</keyword>